<name>A0AAV8WI02_9CUCU</name>
<dbReference type="PANTHER" id="PTHR11012">
    <property type="entry name" value="PROTEIN KINASE-LIKE DOMAIN-CONTAINING"/>
    <property type="match status" value="1"/>
</dbReference>
<dbReference type="PANTHER" id="PTHR11012:SF30">
    <property type="entry name" value="PROTEIN KINASE-LIKE DOMAIN-CONTAINING"/>
    <property type="match status" value="1"/>
</dbReference>
<dbReference type="Proteomes" id="UP001159042">
    <property type="component" value="Unassembled WGS sequence"/>
</dbReference>
<comment type="caution">
    <text evidence="2">The sequence shown here is derived from an EMBL/GenBank/DDBJ whole genome shotgun (WGS) entry which is preliminary data.</text>
</comment>
<dbReference type="EMBL" id="JANEYG010000001">
    <property type="protein sequence ID" value="KAJ8925785.1"/>
    <property type="molecule type" value="Genomic_DNA"/>
</dbReference>
<evidence type="ECO:0000259" key="1">
    <source>
        <dbReference type="SMART" id="SM00587"/>
    </source>
</evidence>
<feature type="domain" description="CHK kinase-like" evidence="1">
    <location>
        <begin position="123"/>
        <end position="319"/>
    </location>
</feature>
<dbReference type="SUPFAM" id="SSF56112">
    <property type="entry name" value="Protein kinase-like (PK-like)"/>
    <property type="match status" value="1"/>
</dbReference>
<reference evidence="2 3" key="1">
    <citation type="journal article" date="2023" name="Insect Mol. Biol.">
        <title>Genome sequencing provides insights into the evolution of gene families encoding plant cell wall-degrading enzymes in longhorned beetles.</title>
        <authorList>
            <person name="Shin N.R."/>
            <person name="Okamura Y."/>
            <person name="Kirsch R."/>
            <person name="Pauchet Y."/>
        </authorList>
    </citation>
    <scope>NUCLEOTIDE SEQUENCE [LARGE SCALE GENOMIC DNA]</scope>
    <source>
        <strain evidence="2">EAD_L_NR</strain>
    </source>
</reference>
<evidence type="ECO:0000313" key="3">
    <source>
        <dbReference type="Proteomes" id="UP001159042"/>
    </source>
</evidence>
<dbReference type="InterPro" id="IPR015897">
    <property type="entry name" value="CHK_kinase-like"/>
</dbReference>
<proteinExistence type="predicted"/>
<dbReference type="Gene3D" id="3.90.1200.10">
    <property type="match status" value="1"/>
</dbReference>
<dbReference type="InterPro" id="IPR004119">
    <property type="entry name" value="EcKL"/>
</dbReference>
<dbReference type="Pfam" id="PF02958">
    <property type="entry name" value="EcKL"/>
    <property type="match status" value="1"/>
</dbReference>
<organism evidence="2 3">
    <name type="scientific">Exocentrus adspersus</name>
    <dbReference type="NCBI Taxonomy" id="1586481"/>
    <lineage>
        <taxon>Eukaryota</taxon>
        <taxon>Metazoa</taxon>
        <taxon>Ecdysozoa</taxon>
        <taxon>Arthropoda</taxon>
        <taxon>Hexapoda</taxon>
        <taxon>Insecta</taxon>
        <taxon>Pterygota</taxon>
        <taxon>Neoptera</taxon>
        <taxon>Endopterygota</taxon>
        <taxon>Coleoptera</taxon>
        <taxon>Polyphaga</taxon>
        <taxon>Cucujiformia</taxon>
        <taxon>Chrysomeloidea</taxon>
        <taxon>Cerambycidae</taxon>
        <taxon>Lamiinae</taxon>
        <taxon>Acanthocinini</taxon>
        <taxon>Exocentrus</taxon>
    </lineage>
</organism>
<gene>
    <name evidence="2" type="ORF">NQ315_009635</name>
</gene>
<evidence type="ECO:0000313" key="2">
    <source>
        <dbReference type="EMBL" id="KAJ8925785.1"/>
    </source>
</evidence>
<protein>
    <recommendedName>
        <fullName evidence="1">CHK kinase-like domain-containing protein</fullName>
    </recommendedName>
</protein>
<dbReference type="InterPro" id="IPR011009">
    <property type="entry name" value="Kinase-like_dom_sf"/>
</dbReference>
<accession>A0AAV8WI02</accession>
<keyword evidence="3" id="KW-1185">Reference proteome</keyword>
<sequence>MAVTENDIKTHIKNAFRNQNLLNCEVTLKGTNDTTDGYASFITFATVSATYKDGSKEEINIAVKVSRESLIQNFRYAYDREAYLYSTIFPTFTKFQHENQVEDLFKSVPICYKTIADEKLVVIILEDLKQNGYRLHDRKNPMDLNHLKLVLREYGKFHAVSFALRHKRKEDFKKLVNNFSDSMINIIDDAWKQMIKESFVKVCGTMKEIGKLELYEVCNSILQKDPGDLMLGLLKTDEAQSAVLHGDCWNNNFLFKYKVENNKMFPLQVAIVDWQLARLHSPVLDLSYFLYSTSSEEQLERFDELLEGYYSSFSSTIRELGCEPEELYSFTTLKEHWKKYSLFGILMVVFCLHAMMADKEETANIDADSEDRIRNFMDMEIKNVAEYHKRLVACLGHYKKYTDT</sequence>
<dbReference type="SMART" id="SM00587">
    <property type="entry name" value="CHK"/>
    <property type="match status" value="1"/>
</dbReference>
<dbReference type="AlphaFoldDB" id="A0AAV8WI02"/>